<dbReference type="EMBL" id="JFGV01000002">
    <property type="protein sequence ID" value="EYU17143.1"/>
    <property type="molecule type" value="Genomic_DNA"/>
</dbReference>
<accession>A0A022PQM5</accession>
<dbReference type="AlphaFoldDB" id="A0A022PQM5"/>
<comment type="caution">
    <text evidence="1">The sequence shown here is derived from an EMBL/GenBank/DDBJ whole genome shotgun (WGS) entry which is preliminary data.</text>
</comment>
<dbReference type="RefSeq" id="WP_036775413.1">
    <property type="nucleotide sequence ID" value="NZ_CAWLTM010000113.1"/>
</dbReference>
<keyword evidence="2" id="KW-1185">Reference proteome</keyword>
<dbReference type="Pfam" id="PF10769">
    <property type="entry name" value="DUF2594"/>
    <property type="match status" value="1"/>
</dbReference>
<sequence length="74" mass="8194">MNKIVLIPSSDTETLATEVTCLKVLLASILKTMGQAHAGKVVLNLERVIAEMGDEKQAKIFENTVHQIKALYRQ</sequence>
<evidence type="ECO:0000313" key="1">
    <source>
        <dbReference type="EMBL" id="EYU17143.1"/>
    </source>
</evidence>
<dbReference type="Proteomes" id="UP000023464">
    <property type="component" value="Unassembled WGS sequence"/>
</dbReference>
<dbReference type="InterPro" id="IPR019705">
    <property type="entry name" value="DUF2594"/>
</dbReference>
<name>A0A022PQM5_9GAMM</name>
<organism evidence="1 2">
    <name type="scientific">Photorhabdus aegyptia</name>
    <dbReference type="NCBI Taxonomy" id="2805098"/>
    <lineage>
        <taxon>Bacteria</taxon>
        <taxon>Pseudomonadati</taxon>
        <taxon>Pseudomonadota</taxon>
        <taxon>Gammaproteobacteria</taxon>
        <taxon>Enterobacterales</taxon>
        <taxon>Morganellaceae</taxon>
        <taxon>Photorhabdus</taxon>
    </lineage>
</organism>
<protein>
    <recommendedName>
        <fullName evidence="3">DUF2594 domain-containing protein</fullName>
    </recommendedName>
</protein>
<evidence type="ECO:0000313" key="2">
    <source>
        <dbReference type="Proteomes" id="UP000023464"/>
    </source>
</evidence>
<dbReference type="NCBIfam" id="NF007904">
    <property type="entry name" value="PRK10613.1"/>
    <property type="match status" value="1"/>
</dbReference>
<reference evidence="1 2" key="1">
    <citation type="submission" date="2014-03" db="EMBL/GenBank/DDBJ databases">
        <title>Draft Genome of Photorhabdus luminescens BA1, an Egyptian Isolate.</title>
        <authorList>
            <person name="Ghazal S."/>
            <person name="Hurst S.G.IV."/>
            <person name="Morris K."/>
            <person name="Thomas K."/>
            <person name="Tisa L.S."/>
        </authorList>
    </citation>
    <scope>NUCLEOTIDE SEQUENCE [LARGE SCALE GENOMIC DNA]</scope>
    <source>
        <strain evidence="1 2">BA1</strain>
    </source>
</reference>
<gene>
    <name evidence="1" type="ORF">BA1DRAFT_00199</name>
</gene>
<dbReference type="PATRIC" id="fig|1393736.3.peg.201"/>
<proteinExistence type="predicted"/>
<evidence type="ECO:0008006" key="3">
    <source>
        <dbReference type="Google" id="ProtNLM"/>
    </source>
</evidence>